<dbReference type="GO" id="GO:0005886">
    <property type="term" value="C:plasma membrane"/>
    <property type="evidence" value="ECO:0007669"/>
    <property type="project" value="EnsemblMetazoa"/>
</dbReference>
<feature type="compositionally biased region" description="Pro residues" evidence="5">
    <location>
        <begin position="578"/>
        <end position="589"/>
    </location>
</feature>
<evidence type="ECO:0000259" key="7">
    <source>
        <dbReference type="PROSITE" id="PS50850"/>
    </source>
</evidence>
<feature type="transmembrane region" description="Helical" evidence="6">
    <location>
        <begin position="411"/>
        <end position="432"/>
    </location>
</feature>
<dbReference type="FunCoup" id="A0A0N8P055">
    <property type="interactions" value="10"/>
</dbReference>
<keyword evidence="4 6" id="KW-0472">Membrane</keyword>
<evidence type="ECO:0000313" key="9">
    <source>
        <dbReference type="Proteomes" id="UP000007801"/>
    </source>
</evidence>
<feature type="transmembrane region" description="Helical" evidence="6">
    <location>
        <begin position="463"/>
        <end position="483"/>
    </location>
</feature>
<feature type="transmembrane region" description="Helical" evidence="6">
    <location>
        <begin position="204"/>
        <end position="222"/>
    </location>
</feature>
<organism evidence="8 9">
    <name type="scientific">Drosophila ananassae</name>
    <name type="common">Fruit fly</name>
    <dbReference type="NCBI Taxonomy" id="7217"/>
    <lineage>
        <taxon>Eukaryota</taxon>
        <taxon>Metazoa</taxon>
        <taxon>Ecdysozoa</taxon>
        <taxon>Arthropoda</taxon>
        <taxon>Hexapoda</taxon>
        <taxon>Insecta</taxon>
        <taxon>Pterygota</taxon>
        <taxon>Neoptera</taxon>
        <taxon>Endopterygota</taxon>
        <taxon>Diptera</taxon>
        <taxon>Brachycera</taxon>
        <taxon>Muscomorpha</taxon>
        <taxon>Ephydroidea</taxon>
        <taxon>Drosophilidae</taxon>
        <taxon>Drosophila</taxon>
        <taxon>Sophophora</taxon>
    </lineage>
</organism>
<feature type="transmembrane region" description="Helical" evidence="6">
    <location>
        <begin position="228"/>
        <end position="248"/>
    </location>
</feature>
<evidence type="ECO:0000256" key="4">
    <source>
        <dbReference type="ARBA" id="ARBA00023136"/>
    </source>
</evidence>
<evidence type="ECO:0000256" key="3">
    <source>
        <dbReference type="ARBA" id="ARBA00022989"/>
    </source>
</evidence>
<evidence type="ECO:0000313" key="8">
    <source>
        <dbReference type="EMBL" id="KPU76180.1"/>
    </source>
</evidence>
<feature type="transmembrane region" description="Helical" evidence="6">
    <location>
        <begin position="260"/>
        <end position="283"/>
    </location>
</feature>
<proteinExistence type="predicted"/>
<evidence type="ECO:0000256" key="6">
    <source>
        <dbReference type="SAM" id="Phobius"/>
    </source>
</evidence>
<feature type="transmembrane region" description="Helical" evidence="6">
    <location>
        <begin position="289"/>
        <end position="307"/>
    </location>
</feature>
<dbReference type="CDD" id="cd17317">
    <property type="entry name" value="MFS_SLC22"/>
    <property type="match status" value="1"/>
</dbReference>
<dbReference type="GO" id="GO:0001761">
    <property type="term" value="F:beta-alanine transmembrane transporter activity"/>
    <property type="evidence" value="ECO:0007669"/>
    <property type="project" value="EnsemblMetazoa"/>
</dbReference>
<evidence type="ECO:0000256" key="2">
    <source>
        <dbReference type="ARBA" id="ARBA00022692"/>
    </source>
</evidence>
<dbReference type="STRING" id="7217.A0A0N8P055"/>
<dbReference type="Gene3D" id="1.20.1250.20">
    <property type="entry name" value="MFS general substrate transporter like domains"/>
    <property type="match status" value="1"/>
</dbReference>
<sequence length="626" mass="70062">MDFDEVLREVGSFGLYQKVIICSVLLPAALPCAFHAYSQLFIAATPQHWCRVPELEPWIQDYVPLVKNLSIPRNSQGGYAECSMYARNYSDIVRYLEYRPPPELLRQQADDLLKQLPDNAQVVPCQHGWNYDRSIYSSTVVQEVRSIEIITPSLWQNSFHLKWNLVCDQSFLVTLALVIFGVGGLLGNYVFGYLVDLWGRRPSFYAYLLMEIAACAASAFAWNYYSWLGLRFVVGLTVPAILASPYVLAIELVGPERRVFCTIVSNIAYSLGLVVLAGVIYVVRDWRELSLAVSMPLLMLFSCFFVLPESPRWLMAVGKTKRAMRILKIMARVNGVRVNRDFVERLERRLVNTRAAEAESSAASRHYGILDLFRGTNMRRKTLIITLIWFANTSVYVGLSYYAPALGGDEIWNFFLAGAVELPTYLLLWPGLSYFGRRWILFISMLVGGVACVATFLYPDITLLLYCVGKMGISSSFVVLPLLASELYPTVVRGLGMSFSSVVAMVGPIVIPLINHMGQQMLVLPLIVMGALLILGGFASLLLPETRNRNLPQTLEEGEAVPLSFLLCCCVENEPKPRTPPTRTPPPNRGVPQSGVRVLPQVESPGPHRATCKVVCSICKKEMRTL</sequence>
<accession>A0A0N8P055</accession>
<dbReference type="Pfam" id="PF00083">
    <property type="entry name" value="Sugar_tr"/>
    <property type="match status" value="1"/>
</dbReference>
<comment type="subcellular location">
    <subcellularLocation>
        <location evidence="1">Membrane</location>
        <topology evidence="1">Multi-pass membrane protein</topology>
    </subcellularLocation>
</comment>
<dbReference type="FunFam" id="1.20.1250.20:FF:000760">
    <property type="entry name" value="Beta-alanine transporter"/>
    <property type="match status" value="1"/>
</dbReference>
<keyword evidence="2 6" id="KW-0812">Transmembrane</keyword>
<feature type="transmembrane region" description="Helical" evidence="6">
    <location>
        <begin position="171"/>
        <end position="192"/>
    </location>
</feature>
<feature type="transmembrane region" description="Helical" evidence="6">
    <location>
        <begin position="383"/>
        <end position="405"/>
    </location>
</feature>
<dbReference type="InterPro" id="IPR036259">
    <property type="entry name" value="MFS_trans_sf"/>
</dbReference>
<feature type="transmembrane region" description="Helical" evidence="6">
    <location>
        <begin position="439"/>
        <end position="457"/>
    </location>
</feature>
<keyword evidence="3 6" id="KW-1133">Transmembrane helix</keyword>
<evidence type="ECO:0000256" key="1">
    <source>
        <dbReference type="ARBA" id="ARBA00004141"/>
    </source>
</evidence>
<dbReference type="SUPFAM" id="SSF103473">
    <property type="entry name" value="MFS general substrate transporter"/>
    <property type="match status" value="1"/>
</dbReference>
<dbReference type="OrthoDB" id="2544694at2759"/>
<name>A0A0N8P055_DROAN</name>
<dbReference type="GO" id="GO:0001694">
    <property type="term" value="P:histamine biosynthetic process"/>
    <property type="evidence" value="ECO:0007669"/>
    <property type="project" value="EnsemblMetazoa"/>
</dbReference>
<dbReference type="PROSITE" id="PS50850">
    <property type="entry name" value="MFS"/>
    <property type="match status" value="1"/>
</dbReference>
<dbReference type="Proteomes" id="UP000007801">
    <property type="component" value="Unassembled WGS sequence"/>
</dbReference>
<evidence type="ECO:0000256" key="5">
    <source>
        <dbReference type="SAM" id="MobiDB-lite"/>
    </source>
</evidence>
<dbReference type="EMBL" id="CH902619">
    <property type="protein sequence ID" value="KPU76180.1"/>
    <property type="molecule type" value="Genomic_DNA"/>
</dbReference>
<feature type="transmembrane region" description="Helical" evidence="6">
    <location>
        <begin position="521"/>
        <end position="543"/>
    </location>
</feature>
<dbReference type="InterPro" id="IPR005828">
    <property type="entry name" value="MFS_sugar_transport-like"/>
</dbReference>
<feature type="domain" description="Major facilitator superfamily (MFS) profile" evidence="7">
    <location>
        <begin position="134"/>
        <end position="548"/>
    </location>
</feature>
<feature type="transmembrane region" description="Helical" evidence="6">
    <location>
        <begin position="495"/>
        <end position="515"/>
    </location>
</feature>
<reference evidence="8 9" key="1">
    <citation type="journal article" date="2007" name="Nature">
        <title>Evolution of genes and genomes on the Drosophila phylogeny.</title>
        <authorList>
            <consortium name="Drosophila 12 Genomes Consortium"/>
            <person name="Clark A.G."/>
            <person name="Eisen M.B."/>
            <person name="Smith D.R."/>
            <person name="Bergman C.M."/>
            <person name="Oliver B."/>
            <person name="Markow T.A."/>
            <person name="Kaufman T.C."/>
            <person name="Kellis M."/>
            <person name="Gelbart W."/>
            <person name="Iyer V.N."/>
            <person name="Pollard D.A."/>
            <person name="Sackton T.B."/>
            <person name="Larracuente A.M."/>
            <person name="Singh N.D."/>
            <person name="Abad J.P."/>
            <person name="Abt D.N."/>
            <person name="Adryan B."/>
            <person name="Aguade M."/>
            <person name="Akashi H."/>
            <person name="Anderson W.W."/>
            <person name="Aquadro C.F."/>
            <person name="Ardell D.H."/>
            <person name="Arguello R."/>
            <person name="Artieri C.G."/>
            <person name="Barbash D.A."/>
            <person name="Barker D."/>
            <person name="Barsanti P."/>
            <person name="Batterham P."/>
            <person name="Batzoglou S."/>
            <person name="Begun D."/>
            <person name="Bhutkar A."/>
            <person name="Blanco E."/>
            <person name="Bosak S.A."/>
            <person name="Bradley R.K."/>
            <person name="Brand A.D."/>
            <person name="Brent M.R."/>
            <person name="Brooks A.N."/>
            <person name="Brown R.H."/>
            <person name="Butlin R.K."/>
            <person name="Caggese C."/>
            <person name="Calvi B.R."/>
            <person name="Bernardo de Carvalho A."/>
            <person name="Caspi A."/>
            <person name="Castrezana S."/>
            <person name="Celniker S.E."/>
            <person name="Chang J.L."/>
            <person name="Chapple C."/>
            <person name="Chatterji S."/>
            <person name="Chinwalla A."/>
            <person name="Civetta A."/>
            <person name="Clifton S.W."/>
            <person name="Comeron J.M."/>
            <person name="Costello J.C."/>
            <person name="Coyne J.A."/>
            <person name="Daub J."/>
            <person name="David R.G."/>
            <person name="Delcher A.L."/>
            <person name="Delehaunty K."/>
            <person name="Do C.B."/>
            <person name="Ebling H."/>
            <person name="Edwards K."/>
            <person name="Eickbush T."/>
            <person name="Evans J.D."/>
            <person name="Filipski A."/>
            <person name="Findeiss S."/>
            <person name="Freyhult E."/>
            <person name="Fulton L."/>
            <person name="Fulton R."/>
            <person name="Garcia A.C."/>
            <person name="Gardiner A."/>
            <person name="Garfield D.A."/>
            <person name="Garvin B.E."/>
            <person name="Gibson G."/>
            <person name="Gilbert D."/>
            <person name="Gnerre S."/>
            <person name="Godfrey J."/>
            <person name="Good R."/>
            <person name="Gotea V."/>
            <person name="Gravely B."/>
            <person name="Greenberg A.J."/>
            <person name="Griffiths-Jones S."/>
            <person name="Gross S."/>
            <person name="Guigo R."/>
            <person name="Gustafson E.A."/>
            <person name="Haerty W."/>
            <person name="Hahn M.W."/>
            <person name="Halligan D.L."/>
            <person name="Halpern A.L."/>
            <person name="Halter G.M."/>
            <person name="Han M.V."/>
            <person name="Heger A."/>
            <person name="Hillier L."/>
            <person name="Hinrichs A.S."/>
            <person name="Holmes I."/>
            <person name="Hoskins R.A."/>
            <person name="Hubisz M.J."/>
            <person name="Hultmark D."/>
            <person name="Huntley M.A."/>
            <person name="Jaffe D.B."/>
            <person name="Jagadeeshan S."/>
            <person name="Jeck W.R."/>
            <person name="Johnson J."/>
            <person name="Jones C.D."/>
            <person name="Jordan W.C."/>
            <person name="Karpen G.H."/>
            <person name="Kataoka E."/>
            <person name="Keightley P.D."/>
            <person name="Kheradpour P."/>
            <person name="Kirkness E.F."/>
            <person name="Koerich L.B."/>
            <person name="Kristiansen K."/>
            <person name="Kudrna D."/>
            <person name="Kulathinal R.J."/>
            <person name="Kumar S."/>
            <person name="Kwok R."/>
            <person name="Lander E."/>
            <person name="Langley C.H."/>
            <person name="Lapoint R."/>
            <person name="Lazzaro B.P."/>
            <person name="Lee S.J."/>
            <person name="Levesque L."/>
            <person name="Li R."/>
            <person name="Lin C.F."/>
            <person name="Lin M.F."/>
            <person name="Lindblad-Toh K."/>
            <person name="Llopart A."/>
            <person name="Long M."/>
            <person name="Low L."/>
            <person name="Lozovsky E."/>
            <person name="Lu J."/>
            <person name="Luo M."/>
            <person name="Machado C.A."/>
            <person name="Makalowski W."/>
            <person name="Marzo M."/>
            <person name="Matsuda M."/>
            <person name="Matzkin L."/>
            <person name="McAllister B."/>
            <person name="McBride C.S."/>
            <person name="McKernan B."/>
            <person name="McKernan K."/>
            <person name="Mendez-Lago M."/>
            <person name="Minx P."/>
            <person name="Mollenhauer M.U."/>
            <person name="Montooth K."/>
            <person name="Mount S.M."/>
            <person name="Mu X."/>
            <person name="Myers E."/>
            <person name="Negre B."/>
            <person name="Newfeld S."/>
            <person name="Nielsen R."/>
            <person name="Noor M.A."/>
            <person name="O'Grady P."/>
            <person name="Pachter L."/>
            <person name="Papaceit M."/>
            <person name="Parisi M.J."/>
            <person name="Parisi M."/>
            <person name="Parts L."/>
            <person name="Pedersen J.S."/>
            <person name="Pesole G."/>
            <person name="Phillippy A.M."/>
            <person name="Ponting C.P."/>
            <person name="Pop M."/>
            <person name="Porcelli D."/>
            <person name="Powell J.R."/>
            <person name="Prohaska S."/>
            <person name="Pruitt K."/>
            <person name="Puig M."/>
            <person name="Quesneville H."/>
            <person name="Ram K.R."/>
            <person name="Rand D."/>
            <person name="Rasmussen M.D."/>
            <person name="Reed L.K."/>
            <person name="Reenan R."/>
            <person name="Reily A."/>
            <person name="Remington K.A."/>
            <person name="Rieger T.T."/>
            <person name="Ritchie M.G."/>
            <person name="Robin C."/>
            <person name="Rogers Y.H."/>
            <person name="Rohde C."/>
            <person name="Rozas J."/>
            <person name="Rubenfield M.J."/>
            <person name="Ruiz A."/>
            <person name="Russo S."/>
            <person name="Salzberg S.L."/>
            <person name="Sanchez-Gracia A."/>
            <person name="Saranga D.J."/>
            <person name="Sato H."/>
            <person name="Schaeffer S.W."/>
            <person name="Schatz M.C."/>
            <person name="Schlenke T."/>
            <person name="Schwartz R."/>
            <person name="Segarra C."/>
            <person name="Singh R.S."/>
            <person name="Sirot L."/>
            <person name="Sirota M."/>
            <person name="Sisneros N.B."/>
            <person name="Smith C.D."/>
            <person name="Smith T.F."/>
            <person name="Spieth J."/>
            <person name="Stage D.E."/>
            <person name="Stark A."/>
            <person name="Stephan W."/>
            <person name="Strausberg R.L."/>
            <person name="Strempel S."/>
            <person name="Sturgill D."/>
            <person name="Sutton G."/>
            <person name="Sutton G.G."/>
            <person name="Tao W."/>
            <person name="Teichmann S."/>
            <person name="Tobari Y.N."/>
            <person name="Tomimura Y."/>
            <person name="Tsolas J.M."/>
            <person name="Valente V.L."/>
            <person name="Venter E."/>
            <person name="Venter J.C."/>
            <person name="Vicario S."/>
            <person name="Vieira F.G."/>
            <person name="Vilella A.J."/>
            <person name="Villasante A."/>
            <person name="Walenz B."/>
            <person name="Wang J."/>
            <person name="Wasserman M."/>
            <person name="Watts T."/>
            <person name="Wilson D."/>
            <person name="Wilson R.K."/>
            <person name="Wing R.A."/>
            <person name="Wolfner M.F."/>
            <person name="Wong A."/>
            <person name="Wong G.K."/>
            <person name="Wu C.I."/>
            <person name="Wu G."/>
            <person name="Yamamoto D."/>
            <person name="Yang H.P."/>
            <person name="Yang S.P."/>
            <person name="Yorke J.A."/>
            <person name="Yoshida K."/>
            <person name="Zdobnov E."/>
            <person name="Zhang P."/>
            <person name="Zhang Y."/>
            <person name="Zimin A.V."/>
            <person name="Baldwin J."/>
            <person name="Abdouelleil A."/>
            <person name="Abdulkadir J."/>
            <person name="Abebe A."/>
            <person name="Abera B."/>
            <person name="Abreu J."/>
            <person name="Acer S.C."/>
            <person name="Aftuck L."/>
            <person name="Alexander A."/>
            <person name="An P."/>
            <person name="Anderson E."/>
            <person name="Anderson S."/>
            <person name="Arachi H."/>
            <person name="Azer M."/>
            <person name="Bachantsang P."/>
            <person name="Barry A."/>
            <person name="Bayul T."/>
            <person name="Berlin A."/>
            <person name="Bessette D."/>
            <person name="Bloom T."/>
            <person name="Blye J."/>
            <person name="Boguslavskiy L."/>
            <person name="Bonnet C."/>
            <person name="Boukhgalter B."/>
            <person name="Bourzgui I."/>
            <person name="Brown A."/>
            <person name="Cahill P."/>
            <person name="Channer S."/>
            <person name="Cheshatsang Y."/>
            <person name="Chuda L."/>
            <person name="Citroen M."/>
            <person name="Collymore A."/>
            <person name="Cooke P."/>
            <person name="Costello M."/>
            <person name="D'Aco K."/>
            <person name="Daza R."/>
            <person name="De Haan G."/>
            <person name="DeGray S."/>
            <person name="DeMaso C."/>
            <person name="Dhargay N."/>
            <person name="Dooley K."/>
            <person name="Dooley E."/>
            <person name="Doricent M."/>
            <person name="Dorje P."/>
            <person name="Dorjee K."/>
            <person name="Dupes A."/>
            <person name="Elong R."/>
            <person name="Falk J."/>
            <person name="Farina A."/>
            <person name="Faro S."/>
            <person name="Ferguson D."/>
            <person name="Fisher S."/>
            <person name="Foley C.D."/>
            <person name="Franke A."/>
            <person name="Friedrich D."/>
            <person name="Gadbois L."/>
            <person name="Gearin G."/>
            <person name="Gearin C.R."/>
            <person name="Giannoukos G."/>
            <person name="Goode T."/>
            <person name="Graham J."/>
            <person name="Grandbois E."/>
            <person name="Grewal S."/>
            <person name="Gyaltsen K."/>
            <person name="Hafez N."/>
            <person name="Hagos B."/>
            <person name="Hall J."/>
            <person name="Henson C."/>
            <person name="Hollinger A."/>
            <person name="Honan T."/>
            <person name="Huard M.D."/>
            <person name="Hughes L."/>
            <person name="Hurhula B."/>
            <person name="Husby M.E."/>
            <person name="Kamat A."/>
            <person name="Kanga B."/>
            <person name="Kashin S."/>
            <person name="Khazanovich D."/>
            <person name="Kisner P."/>
            <person name="Lance K."/>
            <person name="Lara M."/>
            <person name="Lee W."/>
            <person name="Lennon N."/>
            <person name="Letendre F."/>
            <person name="LeVine R."/>
            <person name="Lipovsky A."/>
            <person name="Liu X."/>
            <person name="Liu J."/>
            <person name="Liu S."/>
            <person name="Lokyitsang T."/>
            <person name="Lokyitsang Y."/>
            <person name="Lubonja R."/>
            <person name="Lui A."/>
            <person name="MacDonald P."/>
            <person name="Magnisalis V."/>
            <person name="Maru K."/>
            <person name="Matthews C."/>
            <person name="McCusker W."/>
            <person name="McDonough S."/>
            <person name="Mehta T."/>
            <person name="Meldrim J."/>
            <person name="Meneus L."/>
            <person name="Mihai O."/>
            <person name="Mihalev A."/>
            <person name="Mihova T."/>
            <person name="Mittelman R."/>
            <person name="Mlenga V."/>
            <person name="Montmayeur A."/>
            <person name="Mulrain L."/>
            <person name="Navidi A."/>
            <person name="Naylor J."/>
            <person name="Negash T."/>
            <person name="Nguyen T."/>
            <person name="Nguyen N."/>
            <person name="Nicol R."/>
            <person name="Norbu C."/>
            <person name="Norbu N."/>
            <person name="Novod N."/>
            <person name="O'Neill B."/>
            <person name="Osman S."/>
            <person name="Markiewicz E."/>
            <person name="Oyono O.L."/>
            <person name="Patti C."/>
            <person name="Phunkhang P."/>
            <person name="Pierre F."/>
            <person name="Priest M."/>
            <person name="Raghuraman S."/>
            <person name="Rege F."/>
            <person name="Reyes R."/>
            <person name="Rise C."/>
            <person name="Rogov P."/>
            <person name="Ross K."/>
            <person name="Ryan E."/>
            <person name="Settipalli S."/>
            <person name="Shea T."/>
            <person name="Sherpa N."/>
            <person name="Shi L."/>
            <person name="Shih D."/>
            <person name="Sparrow T."/>
            <person name="Spaulding J."/>
            <person name="Stalker J."/>
            <person name="Stange-Thomann N."/>
            <person name="Stavropoulos S."/>
            <person name="Stone C."/>
            <person name="Strader C."/>
            <person name="Tesfaye S."/>
            <person name="Thomson T."/>
            <person name="Thoulutsang Y."/>
            <person name="Thoulutsang D."/>
            <person name="Topham K."/>
            <person name="Topping I."/>
            <person name="Tsamla T."/>
            <person name="Vassiliev H."/>
            <person name="Vo A."/>
            <person name="Wangchuk T."/>
            <person name="Wangdi T."/>
            <person name="Weiand M."/>
            <person name="Wilkinson J."/>
            <person name="Wilson A."/>
            <person name="Yadav S."/>
            <person name="Young G."/>
            <person name="Yu Q."/>
            <person name="Zembek L."/>
            <person name="Zhong D."/>
            <person name="Zimmer A."/>
            <person name="Zwirko Z."/>
            <person name="Jaffe D.B."/>
            <person name="Alvarez P."/>
            <person name="Brockman W."/>
            <person name="Butler J."/>
            <person name="Chin C."/>
            <person name="Gnerre S."/>
            <person name="Grabherr M."/>
            <person name="Kleber M."/>
            <person name="Mauceli E."/>
            <person name="MacCallum I."/>
        </authorList>
    </citation>
    <scope>NUCLEOTIDE SEQUENCE [LARGE SCALE GENOMIC DNA]</scope>
    <source>
        <strain evidence="9">Tucson 14024-0371.13</strain>
    </source>
</reference>
<dbReference type="InterPro" id="IPR020846">
    <property type="entry name" value="MFS_dom"/>
</dbReference>
<protein>
    <submittedName>
        <fullName evidence="8">Uncharacterized protein, isoform B</fullName>
    </submittedName>
</protein>
<dbReference type="InParanoid" id="A0A0N8P055"/>
<dbReference type="PANTHER" id="PTHR24064">
    <property type="entry name" value="SOLUTE CARRIER FAMILY 22 MEMBER"/>
    <property type="match status" value="1"/>
</dbReference>
<gene>
    <name evidence="8" type="primary">Dana\GF12000</name>
    <name evidence="8" type="synonym">dana_GLEANR_12013</name>
    <name evidence="8" type="ORF">GF12000</name>
</gene>
<dbReference type="AlphaFoldDB" id="A0A0N8P055"/>
<feature type="region of interest" description="Disordered" evidence="5">
    <location>
        <begin position="576"/>
        <end position="595"/>
    </location>
</feature>
<keyword evidence="9" id="KW-1185">Reference proteome</keyword>